<evidence type="ECO:0000313" key="2">
    <source>
        <dbReference type="EMBL" id="KIW56850.1"/>
    </source>
</evidence>
<gene>
    <name evidence="2" type="ORF">PV05_05471</name>
</gene>
<keyword evidence="3" id="KW-1185">Reference proteome</keyword>
<evidence type="ECO:0000256" key="1">
    <source>
        <dbReference type="SAM" id="MobiDB-lite"/>
    </source>
</evidence>
<dbReference type="AlphaFoldDB" id="A0A0D2EQ52"/>
<evidence type="ECO:0000313" key="3">
    <source>
        <dbReference type="Proteomes" id="UP000054342"/>
    </source>
</evidence>
<reference evidence="2 3" key="1">
    <citation type="submission" date="2015-01" db="EMBL/GenBank/DDBJ databases">
        <title>The Genome Sequence of Exophiala xenobiotica CBS118157.</title>
        <authorList>
            <consortium name="The Broad Institute Genomics Platform"/>
            <person name="Cuomo C."/>
            <person name="de Hoog S."/>
            <person name="Gorbushina A."/>
            <person name="Stielow B."/>
            <person name="Teixiera M."/>
            <person name="Abouelleil A."/>
            <person name="Chapman S.B."/>
            <person name="Priest M."/>
            <person name="Young S.K."/>
            <person name="Wortman J."/>
            <person name="Nusbaum C."/>
            <person name="Birren B."/>
        </authorList>
    </citation>
    <scope>NUCLEOTIDE SEQUENCE [LARGE SCALE GENOMIC DNA]</scope>
    <source>
        <strain evidence="2 3">CBS 118157</strain>
    </source>
</reference>
<name>A0A0D2EQ52_9EURO</name>
<dbReference type="RefSeq" id="XP_013317434.1">
    <property type="nucleotide sequence ID" value="XM_013461980.1"/>
</dbReference>
<protein>
    <submittedName>
        <fullName evidence="2">Uncharacterized protein</fullName>
    </submittedName>
</protein>
<organism evidence="2 3">
    <name type="scientific">Exophiala xenobiotica</name>
    <dbReference type="NCBI Taxonomy" id="348802"/>
    <lineage>
        <taxon>Eukaryota</taxon>
        <taxon>Fungi</taxon>
        <taxon>Dikarya</taxon>
        <taxon>Ascomycota</taxon>
        <taxon>Pezizomycotina</taxon>
        <taxon>Eurotiomycetes</taxon>
        <taxon>Chaetothyriomycetidae</taxon>
        <taxon>Chaetothyriales</taxon>
        <taxon>Herpotrichiellaceae</taxon>
        <taxon>Exophiala</taxon>
    </lineage>
</organism>
<dbReference type="Proteomes" id="UP000054342">
    <property type="component" value="Unassembled WGS sequence"/>
</dbReference>
<dbReference type="GeneID" id="25327379"/>
<accession>A0A0D2EQ52</accession>
<sequence length="125" mass="13215">MTSKHATPATAAPMGTSHRRSSSGISDDVAQSAHDFMSGTIRRSSSGVTDDAATAAHDFMRSAKGTGPGLTDELAEKSHKFMDGPATHRESHSKYVPDVTVPGLTDQIVEEALEFEDNVEKTGKA</sequence>
<proteinExistence type="predicted"/>
<dbReference type="OrthoDB" id="4153491at2759"/>
<dbReference type="HOGENOM" id="CLU_126653_0_0_1"/>
<dbReference type="EMBL" id="KN847319">
    <property type="protein sequence ID" value="KIW56850.1"/>
    <property type="molecule type" value="Genomic_DNA"/>
</dbReference>
<feature type="region of interest" description="Disordered" evidence="1">
    <location>
        <begin position="1"/>
        <end position="29"/>
    </location>
</feature>